<comment type="caution">
    <text evidence="11">The sequence shown here is derived from an EMBL/GenBank/DDBJ whole genome shotgun (WGS) entry which is preliminary data.</text>
</comment>
<dbReference type="PROSITE" id="PS50005">
    <property type="entry name" value="TPR"/>
    <property type="match status" value="1"/>
</dbReference>
<evidence type="ECO:0000256" key="8">
    <source>
        <dbReference type="PROSITE-ProRule" id="PRU00339"/>
    </source>
</evidence>
<dbReference type="GO" id="GO:0006493">
    <property type="term" value="P:protein O-linked glycosylation"/>
    <property type="evidence" value="ECO:0007669"/>
    <property type="project" value="InterPro"/>
</dbReference>
<dbReference type="InterPro" id="IPR019734">
    <property type="entry name" value="TPR_rpt"/>
</dbReference>
<feature type="domain" description="O-GlcNAc transferase C-terminal" evidence="9">
    <location>
        <begin position="428"/>
        <end position="612"/>
    </location>
</feature>
<dbReference type="InterPro" id="IPR037919">
    <property type="entry name" value="OGT"/>
</dbReference>
<evidence type="ECO:0000256" key="6">
    <source>
        <dbReference type="ARBA" id="ARBA00022737"/>
    </source>
</evidence>
<dbReference type="Proteomes" id="UP000185598">
    <property type="component" value="Unassembled WGS sequence"/>
</dbReference>
<evidence type="ECO:0000259" key="9">
    <source>
        <dbReference type="Pfam" id="PF13844"/>
    </source>
</evidence>
<feature type="domain" description="O-GlcNAc transferase C-terminal" evidence="9">
    <location>
        <begin position="257"/>
        <end position="413"/>
    </location>
</feature>
<evidence type="ECO:0000256" key="5">
    <source>
        <dbReference type="ARBA" id="ARBA00022679"/>
    </source>
</evidence>
<organism evidence="11 12">
    <name type="scientific">Allorhizobium taibaishanense</name>
    <dbReference type="NCBI Taxonomy" id="887144"/>
    <lineage>
        <taxon>Bacteria</taxon>
        <taxon>Pseudomonadati</taxon>
        <taxon>Pseudomonadota</taxon>
        <taxon>Alphaproteobacteria</taxon>
        <taxon>Hyphomicrobiales</taxon>
        <taxon>Rhizobiaceae</taxon>
        <taxon>Rhizobium/Agrobacterium group</taxon>
        <taxon>Allorhizobium</taxon>
    </lineage>
</organism>
<evidence type="ECO:0000256" key="4">
    <source>
        <dbReference type="ARBA" id="ARBA00022676"/>
    </source>
</evidence>
<dbReference type="Pfam" id="PF13844">
    <property type="entry name" value="Glyco_transf_41"/>
    <property type="match status" value="2"/>
</dbReference>
<dbReference type="STRING" id="887144.BJF91_23760"/>
<evidence type="ECO:0000313" key="10">
    <source>
        <dbReference type="EMBL" id="MBB4007145.1"/>
    </source>
</evidence>
<protein>
    <recommendedName>
        <fullName evidence="3">protein O-GlcNAc transferase</fullName>
        <ecNumber evidence="3">2.4.1.255</ecNumber>
    </recommendedName>
</protein>
<dbReference type="SUPFAM" id="SSF48452">
    <property type="entry name" value="TPR-like"/>
    <property type="match status" value="1"/>
</dbReference>
<evidence type="ECO:0000256" key="7">
    <source>
        <dbReference type="ARBA" id="ARBA00022803"/>
    </source>
</evidence>
<name>A0A1Q9AAS3_9HYPH</name>
<dbReference type="PANTHER" id="PTHR44366:SF1">
    <property type="entry name" value="UDP-N-ACETYLGLUCOSAMINE--PEPTIDE N-ACETYLGLUCOSAMINYLTRANSFERASE 110 KDA SUBUNIT"/>
    <property type="match status" value="1"/>
</dbReference>
<evidence type="ECO:0000256" key="2">
    <source>
        <dbReference type="ARBA" id="ARBA00005386"/>
    </source>
</evidence>
<comment type="pathway">
    <text evidence="1">Protein modification; protein glycosylation.</text>
</comment>
<comment type="similarity">
    <text evidence="2">Belongs to the glycosyltransferase 41 family. O-GlcNAc transferase subfamily.</text>
</comment>
<dbReference type="EMBL" id="MKIN01000018">
    <property type="protein sequence ID" value="OLP51931.1"/>
    <property type="molecule type" value="Genomic_DNA"/>
</dbReference>
<gene>
    <name evidence="11" type="ORF">BJF91_23760</name>
    <name evidence="10" type="ORF">GGQ71_001408</name>
</gene>
<proteinExistence type="inferred from homology"/>
<keyword evidence="12" id="KW-1185">Reference proteome</keyword>
<evidence type="ECO:0000313" key="12">
    <source>
        <dbReference type="Proteomes" id="UP000185598"/>
    </source>
</evidence>
<dbReference type="PANTHER" id="PTHR44366">
    <property type="entry name" value="UDP-N-ACETYLGLUCOSAMINE--PEPTIDE N-ACETYLGLUCOSAMINYLTRANSFERASE 110 KDA SUBUNIT"/>
    <property type="match status" value="1"/>
</dbReference>
<keyword evidence="6" id="KW-0677">Repeat</keyword>
<evidence type="ECO:0000256" key="3">
    <source>
        <dbReference type="ARBA" id="ARBA00011970"/>
    </source>
</evidence>
<dbReference type="OrthoDB" id="146908at2"/>
<sequence length="641" mass="69176">MTGPMTGPATSLEAAIAAYKAGDLQAALATAQAVAARLTPQRAMAHALAGNILVKLGDKKAAAKAFEQAANANPSEAATFLKLAAALFSQAGEMDEISRIGLQAALLNHGDKAFVFTMAQALIAPWDKAARAAVVQLIPYLDRSSAPAMVFAAGLLRANWQLEPLKALLDECRQTLPDDVGLEGLRFHAAHDMVDLETISRHQALAQNPDDPYTVALLAHEPALVRLLWCEDEALQAKPVREHLALVESYAARPPRRRMSAQDERLHIGYLSSDFHAHATMTLFLDSLVAHDRDRFRISLFCHTAEAHLADQQAMPPVLRGELVGLRNLSDAEAAAEIDTRGVDILVDLKGHTPGARLGIVNLSSAPVKATYLGFPGPVSGVDLDYVLSDRIVTPDSAADFYTEKFCRLPDSYQANSAASRPQPKPARRSDHGLHDDAFVFASFNGVQKITPQTLALWLRVLHAVPGSLIWVLCPELFARDNLRAALAKGGIDPARMVFAGRTDYGEHVHRLPLADLALDTFPYNGHTTTSDMLWTGLPVLTKRGTCFAARVSQSLLTAVGLPELVAEDEADFVRLAAKLAGEPARMAALKRHLVAARGTAPLFDSTRFTRHLERAYQAMAARARAGLAPDHIDVEAIDAG</sequence>
<feature type="repeat" description="TPR" evidence="8">
    <location>
        <begin position="43"/>
        <end position="76"/>
    </location>
</feature>
<evidence type="ECO:0000313" key="13">
    <source>
        <dbReference type="Proteomes" id="UP000544107"/>
    </source>
</evidence>
<dbReference type="RefSeq" id="WP_075613061.1">
    <property type="nucleotide sequence ID" value="NZ_JACIED010000002.1"/>
</dbReference>
<keyword evidence="5 10" id="KW-0808">Transferase</keyword>
<dbReference type="EC" id="2.4.1.255" evidence="3"/>
<evidence type="ECO:0000256" key="1">
    <source>
        <dbReference type="ARBA" id="ARBA00004922"/>
    </source>
</evidence>
<dbReference type="Gene3D" id="3.40.50.2000">
    <property type="entry name" value="Glycogen Phosphorylase B"/>
    <property type="match status" value="1"/>
</dbReference>
<accession>A0A1Q9AAS3</accession>
<dbReference type="AlphaFoldDB" id="A0A1Q9AAS3"/>
<dbReference type="EMBL" id="JACIED010000002">
    <property type="protein sequence ID" value="MBB4007145.1"/>
    <property type="molecule type" value="Genomic_DNA"/>
</dbReference>
<keyword evidence="7 8" id="KW-0802">TPR repeat</keyword>
<dbReference type="InterPro" id="IPR029489">
    <property type="entry name" value="OGT/SEC/SPY_C"/>
</dbReference>
<reference evidence="11 12" key="1">
    <citation type="submission" date="2016-09" db="EMBL/GenBank/DDBJ databases">
        <title>Rhizobium oryziradicis sp. nov., isolated from the root of rice.</title>
        <authorList>
            <person name="Zhao J."/>
            <person name="Zhang X."/>
        </authorList>
    </citation>
    <scope>NUCLEOTIDE SEQUENCE [LARGE SCALE GENOMIC DNA]</scope>
    <source>
        <strain evidence="11 12">14971</strain>
    </source>
</reference>
<dbReference type="GO" id="GO:0097363">
    <property type="term" value="F:protein O-acetylglucosaminyltransferase activity"/>
    <property type="evidence" value="ECO:0007669"/>
    <property type="project" value="UniProtKB-EC"/>
</dbReference>
<dbReference type="Proteomes" id="UP000544107">
    <property type="component" value="Unassembled WGS sequence"/>
</dbReference>
<keyword evidence="4" id="KW-0328">Glycosyltransferase</keyword>
<reference evidence="10 13" key="2">
    <citation type="submission" date="2020-08" db="EMBL/GenBank/DDBJ databases">
        <title>Genomic Encyclopedia of Type Strains, Phase IV (KMG-IV): sequencing the most valuable type-strain genomes for metagenomic binning, comparative biology and taxonomic classification.</title>
        <authorList>
            <person name="Goeker M."/>
        </authorList>
    </citation>
    <scope>NUCLEOTIDE SEQUENCE [LARGE SCALE GENOMIC DNA]</scope>
    <source>
        <strain evidence="10 13">DSM 100021</strain>
    </source>
</reference>
<dbReference type="InterPro" id="IPR011990">
    <property type="entry name" value="TPR-like_helical_dom_sf"/>
</dbReference>
<dbReference type="Gene3D" id="3.40.50.11380">
    <property type="match status" value="1"/>
</dbReference>
<evidence type="ECO:0000313" key="11">
    <source>
        <dbReference type="EMBL" id="OLP51931.1"/>
    </source>
</evidence>
<dbReference type="Gene3D" id="1.25.40.10">
    <property type="entry name" value="Tetratricopeptide repeat domain"/>
    <property type="match status" value="1"/>
</dbReference>